<feature type="compositionally biased region" description="Polar residues" evidence="1">
    <location>
        <begin position="243"/>
        <end position="254"/>
    </location>
</feature>
<protein>
    <submittedName>
        <fullName evidence="2">Uncharacterized protein</fullName>
    </submittedName>
</protein>
<reference evidence="2 3" key="1">
    <citation type="submission" date="2016-07" db="EMBL/GenBank/DDBJ databases">
        <title>Pervasive Adenine N6-methylation of Active Genes in Fungi.</title>
        <authorList>
            <consortium name="DOE Joint Genome Institute"/>
            <person name="Mondo S.J."/>
            <person name="Dannebaum R.O."/>
            <person name="Kuo R.C."/>
            <person name="Labutti K."/>
            <person name="Haridas S."/>
            <person name="Kuo A."/>
            <person name="Salamov A."/>
            <person name="Ahrendt S.R."/>
            <person name="Lipzen A."/>
            <person name="Sullivan W."/>
            <person name="Andreopoulos W.B."/>
            <person name="Clum A."/>
            <person name="Lindquist E."/>
            <person name="Daum C."/>
            <person name="Ramamoorthy G.K."/>
            <person name="Gryganskyi A."/>
            <person name="Culley D."/>
            <person name="Magnuson J.K."/>
            <person name="James T.Y."/>
            <person name="O'Malley M.A."/>
            <person name="Stajich J.E."/>
            <person name="Spatafora J.W."/>
            <person name="Visel A."/>
            <person name="Grigoriev I.V."/>
        </authorList>
    </citation>
    <scope>NUCLEOTIDE SEQUENCE [LARGE SCALE GENOMIC DNA]</scope>
    <source>
        <strain evidence="2 3">68-887.2</strain>
    </source>
</reference>
<evidence type="ECO:0000313" key="3">
    <source>
        <dbReference type="Proteomes" id="UP000193986"/>
    </source>
</evidence>
<dbReference type="Proteomes" id="UP000193986">
    <property type="component" value="Unassembled WGS sequence"/>
</dbReference>
<feature type="region of interest" description="Disordered" evidence="1">
    <location>
        <begin position="142"/>
        <end position="193"/>
    </location>
</feature>
<gene>
    <name evidence="2" type="ORF">BCR39DRAFT_587280</name>
</gene>
<evidence type="ECO:0000256" key="1">
    <source>
        <dbReference type="SAM" id="MobiDB-lite"/>
    </source>
</evidence>
<feature type="compositionally biased region" description="Basic and acidic residues" evidence="1">
    <location>
        <begin position="278"/>
        <end position="287"/>
    </location>
</feature>
<keyword evidence="3" id="KW-1185">Reference proteome</keyword>
<evidence type="ECO:0000313" key="2">
    <source>
        <dbReference type="EMBL" id="ORY31755.1"/>
    </source>
</evidence>
<feature type="compositionally biased region" description="Polar residues" evidence="1">
    <location>
        <begin position="101"/>
        <end position="118"/>
    </location>
</feature>
<dbReference type="InParanoid" id="A0A1Y2BCE4"/>
<proteinExistence type="predicted"/>
<name>A0A1Y2BCE4_9TREE</name>
<sequence>MSDPINTLPDDVQGSELLPPMPAFLIDSSDLTPPSTPRHVPRHPIKQTSPLRGSAVSAGDSFQPSPIRVSAHSDGSFRTTSRGGSFFSSDGSLRSDKTGDSQDSSSPVEVSNDSTRPILSSPDKSIRSRLRWFSKSRSRIGAELSTQAGSRNHSLRDAGPVPPLPNSTEGSFADQERARSLSPQPALCDECPVPSSFASIRRAESRGPFGNWGSTSYYYEIPDAQSRLEAIRNPHDHEFYSGNARNSDPNNPSDGQGALPSREGGSSLFKNSRAGGRSSEDRSDFPDPKIIIRPPTRRS</sequence>
<feature type="region of interest" description="Disordered" evidence="1">
    <location>
        <begin position="229"/>
        <end position="299"/>
    </location>
</feature>
<dbReference type="EMBL" id="MCFC01000013">
    <property type="protein sequence ID" value="ORY31755.1"/>
    <property type="molecule type" value="Genomic_DNA"/>
</dbReference>
<accession>A0A1Y2BCE4</accession>
<feature type="compositionally biased region" description="Basic and acidic residues" evidence="1">
    <location>
        <begin position="229"/>
        <end position="239"/>
    </location>
</feature>
<feature type="region of interest" description="Disordered" evidence="1">
    <location>
        <begin position="1"/>
        <end position="122"/>
    </location>
</feature>
<comment type="caution">
    <text evidence="2">The sequence shown here is derived from an EMBL/GenBank/DDBJ whole genome shotgun (WGS) entry which is preliminary data.</text>
</comment>
<feature type="compositionally biased region" description="Low complexity" evidence="1">
    <location>
        <begin position="73"/>
        <end position="92"/>
    </location>
</feature>
<dbReference type="AlphaFoldDB" id="A0A1Y2BCE4"/>
<organism evidence="2 3">
    <name type="scientific">Naematelia encephala</name>
    <dbReference type="NCBI Taxonomy" id="71784"/>
    <lineage>
        <taxon>Eukaryota</taxon>
        <taxon>Fungi</taxon>
        <taxon>Dikarya</taxon>
        <taxon>Basidiomycota</taxon>
        <taxon>Agaricomycotina</taxon>
        <taxon>Tremellomycetes</taxon>
        <taxon>Tremellales</taxon>
        <taxon>Naemateliaceae</taxon>
        <taxon>Naematelia</taxon>
    </lineage>
</organism>